<dbReference type="AlphaFoldDB" id="A0A7S0X9E7"/>
<sequence>MVCRQVCDPASQFRRSLSDISCTAKLTPGTYCNAYQPDECASGLCGGASSKFPTSRFCCDQAATTSNCSQGCESITGQCTNKSGPGETCNTSTDCFSEKACLNGKCCQFSQMDMSLSADPHGVTNCNSCDNSGMCSACGVGFKFEARYPHRWFHMPGTGGMVCRQQCDPATEYRKFSSDLVCTKKLAPGQSCYSIPSYNHHPDDTCQSGLCGGTPYMNEGNSYESNIVGSVGFCCDKAAAASNCSKGCEAISGACTAMSGAGERCQTSAQCYGERACLDGICCAFSTMELNDAVTNTACVSRYSSGQGFSNCTACGVGTGECSMCNTGYELEYKYTAFQLGPLVCRQICNPSKEFRWHEDDVFCSKIRSLPAGSRCRTSQSDSCESGLCSSGSSFDSFGNCCSEDAVSAKCSTGCMGTSSAPSRISSGECSMKSTVGALCKSSDDCYNNMACLGGVCCAFFNSAVLDDQGFSNCTACSPIDGECSSCKPGARLRSSTFLHADLLYTGFHAVTSKRKACFDICDPTSQFNAFNERNNHPECWKISSPGEACYGYWSYTNMTITHVDHSSCQTGHCASKMLGPGPYKAPQNEEGPYVCCNKAATQAGCTSCDLNTGTCATPNLLPIRAKASAKVTLEMSGASVEDGITDNELAAMIEMLREGSGLNSDYTSSVEAIYKLKSAIEMSSSMNLNSSDVRQAIAEAIASSSPTINDARDVMIIGTTVASVRRRHLTAEQSFRIDYEISLNRSQSANVNPKQTAADMRNAMSSPAFKEFLSKFGIEASVTYVAPTRIAVKLIITIEAVEGEDLTSSLEKMLEHALSPTFAEELEAKGMAVGDVKGTYALPIPPSPPSPPPLFVMFPPTTLVPLPEIKAPASQLLPPPSKFMADDDSSTINSFSGAFSLIALFCVATLYAAVGY</sequence>
<evidence type="ECO:0000256" key="1">
    <source>
        <dbReference type="SAM" id="Phobius"/>
    </source>
</evidence>
<protein>
    <submittedName>
        <fullName evidence="2">Uncharacterized protein</fullName>
    </submittedName>
</protein>
<keyword evidence="1" id="KW-0812">Transmembrane</keyword>
<organism evidence="2">
    <name type="scientific">Mantoniella antarctica</name>
    <dbReference type="NCBI Taxonomy" id="81844"/>
    <lineage>
        <taxon>Eukaryota</taxon>
        <taxon>Viridiplantae</taxon>
        <taxon>Chlorophyta</taxon>
        <taxon>Mamiellophyceae</taxon>
        <taxon>Mamiellales</taxon>
        <taxon>Mamiellaceae</taxon>
        <taxon>Mantoniella</taxon>
    </lineage>
</organism>
<name>A0A7S0X9E7_9CHLO</name>
<keyword evidence="1" id="KW-1133">Transmembrane helix</keyword>
<keyword evidence="1" id="KW-0472">Membrane</keyword>
<gene>
    <name evidence="2" type="ORF">MANT1106_LOCUS9193</name>
</gene>
<proteinExistence type="predicted"/>
<dbReference type="EMBL" id="HBFC01015643">
    <property type="protein sequence ID" value="CAD8706510.1"/>
    <property type="molecule type" value="Transcribed_RNA"/>
</dbReference>
<accession>A0A7S0X9E7</accession>
<feature type="transmembrane region" description="Helical" evidence="1">
    <location>
        <begin position="896"/>
        <end position="915"/>
    </location>
</feature>
<reference evidence="2" key="1">
    <citation type="submission" date="2021-01" db="EMBL/GenBank/DDBJ databases">
        <authorList>
            <person name="Corre E."/>
            <person name="Pelletier E."/>
            <person name="Niang G."/>
            <person name="Scheremetjew M."/>
            <person name="Finn R."/>
            <person name="Kale V."/>
            <person name="Holt S."/>
            <person name="Cochrane G."/>
            <person name="Meng A."/>
            <person name="Brown T."/>
            <person name="Cohen L."/>
        </authorList>
    </citation>
    <scope>NUCLEOTIDE SEQUENCE</scope>
    <source>
        <strain evidence="2">SL-175</strain>
    </source>
</reference>
<evidence type="ECO:0000313" key="2">
    <source>
        <dbReference type="EMBL" id="CAD8706510.1"/>
    </source>
</evidence>